<dbReference type="InterPro" id="IPR036291">
    <property type="entry name" value="NAD(P)-bd_dom_sf"/>
</dbReference>
<dbReference type="PANTHER" id="PTHR14194:SF86">
    <property type="entry name" value="OS05G0110300 PROTEIN"/>
    <property type="match status" value="1"/>
</dbReference>
<organism evidence="2 3">
    <name type="scientific">Chlamydomonas reinhardtii</name>
    <name type="common">Chlamydomonas smithii</name>
    <dbReference type="NCBI Taxonomy" id="3055"/>
    <lineage>
        <taxon>Eukaryota</taxon>
        <taxon>Viridiplantae</taxon>
        <taxon>Chlorophyta</taxon>
        <taxon>core chlorophytes</taxon>
        <taxon>Chlorophyceae</taxon>
        <taxon>CS clade</taxon>
        <taxon>Chlamydomonadales</taxon>
        <taxon>Chlamydomonadaceae</taxon>
        <taxon>Chlamydomonas</taxon>
    </lineage>
</organism>
<feature type="domain" description="NAD(P)-binding" evidence="1">
    <location>
        <begin position="7"/>
        <end position="226"/>
    </location>
</feature>
<dbReference type="InParanoid" id="A0A2K3DPM9"/>
<protein>
    <recommendedName>
        <fullName evidence="1">NAD(P)-binding domain-containing protein</fullName>
    </recommendedName>
</protein>
<gene>
    <name evidence="2" type="ORF">CHLRE_06g279850v5</name>
</gene>
<dbReference type="Gramene" id="PNW82458">
    <property type="protein sequence ID" value="PNW82458"/>
    <property type="gene ID" value="CHLRE_06g279850v5"/>
</dbReference>
<evidence type="ECO:0000313" key="2">
    <source>
        <dbReference type="EMBL" id="PNW82458.1"/>
    </source>
</evidence>
<dbReference type="RefSeq" id="XP_001695427.2">
    <property type="nucleotide sequence ID" value="XM_001695375.2"/>
</dbReference>
<dbReference type="PaxDb" id="3055-EDP01685"/>
<dbReference type="InterPro" id="IPR044163">
    <property type="entry name" value="SARED1-like"/>
</dbReference>
<accession>A0A2K3DPM9</accession>
<evidence type="ECO:0000259" key="1">
    <source>
        <dbReference type="Pfam" id="PF13460"/>
    </source>
</evidence>
<dbReference type="EMBL" id="CM008967">
    <property type="protein sequence ID" value="PNW82458.1"/>
    <property type="molecule type" value="Genomic_DNA"/>
</dbReference>
<dbReference type="KEGG" id="cre:CHLRE_06g279850v5"/>
<dbReference type="Gene3D" id="3.40.50.720">
    <property type="entry name" value="NAD(P)-binding Rossmann-like Domain"/>
    <property type="match status" value="1"/>
</dbReference>
<sequence length="271" mass="28967">MKVAVTGAAGRTGGLVVKKLVERKDQFEARAVVRNASSKSKLAGLPDTAIFEVDLARGGADAFLPAFSGCDAVVIATSGVPVLKPLSLIPVFWAKLTGKTGVSPEFSWKEGQFPEQVDWLGQKAQIDAAKKAGVKKVVLVSSMGGTDPSNNLNKLGGGNILQWKRKAEQYLIASGLTYTIIHPGGLIDEPDGQREIRLGVDDTLIKETVRSIPRGDVAELCVQSLKLKAAENRAFDCVSRKPGDGQPTKDFEALLTGMPKNCDYSINSQYP</sequence>
<dbReference type="OrthoDB" id="419598at2759"/>
<name>A0A2K3DPM9_CHLRE</name>
<proteinExistence type="predicted"/>
<keyword evidence="3" id="KW-1185">Reference proteome</keyword>
<dbReference type="GeneID" id="5720898"/>
<dbReference type="Pfam" id="PF13460">
    <property type="entry name" value="NAD_binding_10"/>
    <property type="match status" value="1"/>
</dbReference>
<dbReference type="GO" id="GO:0016491">
    <property type="term" value="F:oxidoreductase activity"/>
    <property type="evidence" value="ECO:0007669"/>
    <property type="project" value="InterPro"/>
</dbReference>
<dbReference type="AlphaFoldDB" id="A0A2K3DPM9"/>
<dbReference type="InterPro" id="IPR016040">
    <property type="entry name" value="NAD(P)-bd_dom"/>
</dbReference>
<dbReference type="OMA" id="EAMVICT"/>
<dbReference type="PANTHER" id="PTHR14194">
    <property type="entry name" value="NITROGEN METABOLIC REGULATION PROTEIN NMR-RELATED"/>
    <property type="match status" value="1"/>
</dbReference>
<dbReference type="ExpressionAtlas" id="A0A2K3DPM9">
    <property type="expression patterns" value="baseline"/>
</dbReference>
<dbReference type="FunFam" id="3.40.50.720:FF:000253">
    <property type="entry name" value="Uncharacterized protein At5g02240"/>
    <property type="match status" value="1"/>
</dbReference>
<dbReference type="SUPFAM" id="SSF51735">
    <property type="entry name" value="NAD(P)-binding Rossmann-fold domains"/>
    <property type="match status" value="1"/>
</dbReference>
<evidence type="ECO:0000313" key="3">
    <source>
        <dbReference type="Proteomes" id="UP000006906"/>
    </source>
</evidence>
<reference evidence="2 3" key="1">
    <citation type="journal article" date="2007" name="Science">
        <title>The Chlamydomonas genome reveals the evolution of key animal and plant functions.</title>
        <authorList>
            <person name="Merchant S.S."/>
            <person name="Prochnik S.E."/>
            <person name="Vallon O."/>
            <person name="Harris E.H."/>
            <person name="Karpowicz S.J."/>
            <person name="Witman G.B."/>
            <person name="Terry A."/>
            <person name="Salamov A."/>
            <person name="Fritz-Laylin L.K."/>
            <person name="Marechal-Drouard L."/>
            <person name="Marshall W.F."/>
            <person name="Qu L.H."/>
            <person name="Nelson D.R."/>
            <person name="Sanderfoot A.A."/>
            <person name="Spalding M.H."/>
            <person name="Kapitonov V.V."/>
            <person name="Ren Q."/>
            <person name="Ferris P."/>
            <person name="Lindquist E."/>
            <person name="Shapiro H."/>
            <person name="Lucas S.M."/>
            <person name="Grimwood J."/>
            <person name="Schmutz J."/>
            <person name="Cardol P."/>
            <person name="Cerutti H."/>
            <person name="Chanfreau G."/>
            <person name="Chen C.L."/>
            <person name="Cognat V."/>
            <person name="Croft M.T."/>
            <person name="Dent R."/>
            <person name="Dutcher S."/>
            <person name="Fernandez E."/>
            <person name="Fukuzawa H."/>
            <person name="Gonzalez-Ballester D."/>
            <person name="Gonzalez-Halphen D."/>
            <person name="Hallmann A."/>
            <person name="Hanikenne M."/>
            <person name="Hippler M."/>
            <person name="Inwood W."/>
            <person name="Jabbari K."/>
            <person name="Kalanon M."/>
            <person name="Kuras R."/>
            <person name="Lefebvre P.A."/>
            <person name="Lemaire S.D."/>
            <person name="Lobanov A.V."/>
            <person name="Lohr M."/>
            <person name="Manuell A."/>
            <person name="Meier I."/>
            <person name="Mets L."/>
            <person name="Mittag M."/>
            <person name="Mittelmeier T."/>
            <person name="Moroney J.V."/>
            <person name="Moseley J."/>
            <person name="Napoli C."/>
            <person name="Nedelcu A.M."/>
            <person name="Niyogi K."/>
            <person name="Novoselov S.V."/>
            <person name="Paulsen I.T."/>
            <person name="Pazour G."/>
            <person name="Purton S."/>
            <person name="Ral J.P."/>
            <person name="Riano-Pachon D.M."/>
            <person name="Riekhof W."/>
            <person name="Rymarquis L."/>
            <person name="Schroda M."/>
            <person name="Stern D."/>
            <person name="Umen J."/>
            <person name="Willows R."/>
            <person name="Wilson N."/>
            <person name="Zimmer S.L."/>
            <person name="Allmer J."/>
            <person name="Balk J."/>
            <person name="Bisova K."/>
            <person name="Chen C.J."/>
            <person name="Elias M."/>
            <person name="Gendler K."/>
            <person name="Hauser C."/>
            <person name="Lamb M.R."/>
            <person name="Ledford H."/>
            <person name="Long J.C."/>
            <person name="Minagawa J."/>
            <person name="Page M.D."/>
            <person name="Pan J."/>
            <person name="Pootakham W."/>
            <person name="Roje S."/>
            <person name="Rose A."/>
            <person name="Stahlberg E."/>
            <person name="Terauchi A.M."/>
            <person name="Yang P."/>
            <person name="Ball S."/>
            <person name="Bowler C."/>
            <person name="Dieckmann C.L."/>
            <person name="Gladyshev V.N."/>
            <person name="Green P."/>
            <person name="Jorgensen R."/>
            <person name="Mayfield S."/>
            <person name="Mueller-Roeber B."/>
            <person name="Rajamani S."/>
            <person name="Sayre R.T."/>
            <person name="Brokstein P."/>
            <person name="Dubchak I."/>
            <person name="Goodstein D."/>
            <person name="Hornick L."/>
            <person name="Huang Y.W."/>
            <person name="Jhaveri J."/>
            <person name="Luo Y."/>
            <person name="Martinez D."/>
            <person name="Ngau W.C."/>
            <person name="Otillar B."/>
            <person name="Poliakov A."/>
            <person name="Porter A."/>
            <person name="Szajkowski L."/>
            <person name="Werner G."/>
            <person name="Zhou K."/>
            <person name="Grigoriev I.V."/>
            <person name="Rokhsar D.S."/>
            <person name="Grossman A.R."/>
        </authorList>
    </citation>
    <scope>NUCLEOTIDE SEQUENCE [LARGE SCALE GENOMIC DNA]</scope>
    <source>
        <strain evidence="3">CC-503</strain>
    </source>
</reference>
<dbReference type="FunCoup" id="A0A2K3DPM9">
    <property type="interactions" value="1330"/>
</dbReference>
<dbReference type="Proteomes" id="UP000006906">
    <property type="component" value="Chromosome 6"/>
</dbReference>
<dbReference type="CDD" id="cd05243">
    <property type="entry name" value="SDR_a5"/>
    <property type="match status" value="1"/>
</dbReference>
<dbReference type="STRING" id="3055.A0A2K3DPM9"/>